<keyword evidence="1" id="KW-0812">Transmembrane</keyword>
<reference evidence="2" key="1">
    <citation type="submission" date="2021-01" db="EMBL/GenBank/DDBJ databases">
        <authorList>
            <person name="Corre E."/>
            <person name="Pelletier E."/>
            <person name="Niang G."/>
            <person name="Scheremetjew M."/>
            <person name="Finn R."/>
            <person name="Kale V."/>
            <person name="Holt S."/>
            <person name="Cochrane G."/>
            <person name="Meng A."/>
            <person name="Brown T."/>
            <person name="Cohen L."/>
        </authorList>
    </citation>
    <scope>NUCLEOTIDE SEQUENCE</scope>
    <source>
        <strain evidence="2">379</strain>
    </source>
</reference>
<name>A0A7S3WAQ1_EMIHU</name>
<feature type="transmembrane region" description="Helical" evidence="1">
    <location>
        <begin position="272"/>
        <end position="292"/>
    </location>
</feature>
<dbReference type="EMBL" id="HBIR01020756">
    <property type="protein sequence ID" value="CAE0546739.1"/>
    <property type="molecule type" value="Transcribed_RNA"/>
</dbReference>
<dbReference type="GO" id="GO:0050482">
    <property type="term" value="P:arachidonate secretion"/>
    <property type="evidence" value="ECO:0007669"/>
    <property type="project" value="InterPro"/>
</dbReference>
<evidence type="ECO:0000256" key="1">
    <source>
        <dbReference type="SAM" id="Phobius"/>
    </source>
</evidence>
<dbReference type="GO" id="GO:0006644">
    <property type="term" value="P:phospholipid metabolic process"/>
    <property type="evidence" value="ECO:0007669"/>
    <property type="project" value="InterPro"/>
</dbReference>
<gene>
    <name evidence="2" type="ORF">EHUX00137_LOCUS15786</name>
</gene>
<accession>A0A7S3WAQ1</accession>
<protein>
    <submittedName>
        <fullName evidence="2">Uncharacterized protein</fullName>
    </submittedName>
</protein>
<keyword evidence="1" id="KW-0472">Membrane</keyword>
<keyword evidence="1" id="KW-1133">Transmembrane helix</keyword>
<dbReference type="SUPFAM" id="SSF48619">
    <property type="entry name" value="Phospholipase A2, PLA2"/>
    <property type="match status" value="1"/>
</dbReference>
<sequence length="303" mass="32050">MSAPRAAGHGVETMAAARLMPHLGASYVAPPEEKNGYAPQWVRDIEYGLTGSRWCGIGNPPSVWSGECVVDAQDGACRRHDLCGVVEKLPPPMVGLALACACDRDLYVNSPSPYVKALYGESSGWPCVDCVFEHGPDQPCTKTFKFSKKYDSVYEGWQGLYKVDSLDGCPLNNLTCNTCTPPPPRPAPPPSPPIAPSSWFSPFERIPGGSLGRWAAILPSPRYSFHHPGSRGVVALADGSSLEGEAAPPSWLPSLVNAGALPATRSLRGDSAAAAAAAAAVGGVFLAVALLLRKRQWTANELL</sequence>
<dbReference type="GO" id="GO:0004623">
    <property type="term" value="F:phospholipase A2 activity"/>
    <property type="evidence" value="ECO:0007669"/>
    <property type="project" value="InterPro"/>
</dbReference>
<dbReference type="AlphaFoldDB" id="A0A7S3WAQ1"/>
<evidence type="ECO:0000313" key="2">
    <source>
        <dbReference type="EMBL" id="CAE0546739.1"/>
    </source>
</evidence>
<dbReference type="InterPro" id="IPR036444">
    <property type="entry name" value="PLipase_A2_dom_sf"/>
</dbReference>
<organism evidence="2">
    <name type="scientific">Emiliania huxleyi</name>
    <name type="common">Coccolithophore</name>
    <name type="synonym">Pontosphaera huxleyi</name>
    <dbReference type="NCBI Taxonomy" id="2903"/>
    <lineage>
        <taxon>Eukaryota</taxon>
        <taxon>Haptista</taxon>
        <taxon>Haptophyta</taxon>
        <taxon>Prymnesiophyceae</taxon>
        <taxon>Isochrysidales</taxon>
        <taxon>Noelaerhabdaceae</taxon>
        <taxon>Emiliania</taxon>
    </lineage>
</organism>
<proteinExistence type="predicted"/>